<dbReference type="EMBL" id="CP133217">
    <property type="protein sequence ID" value="WML87258.1"/>
    <property type="molecule type" value="Genomic_DNA"/>
</dbReference>
<dbReference type="EMBL" id="JAVFKN010000041">
    <property type="protein sequence ID" value="MDQ5770824.1"/>
    <property type="molecule type" value="Genomic_DNA"/>
</dbReference>
<gene>
    <name evidence="2" type="ORF">RCC75_20005</name>
    <name evidence="3" type="ORF">RCG00_02605</name>
</gene>
<feature type="signal peptide" evidence="1">
    <location>
        <begin position="1"/>
        <end position="23"/>
    </location>
</feature>
<reference evidence="3 4" key="1">
    <citation type="submission" date="2023-08" db="EMBL/GenBank/DDBJ databases">
        <title>New molecular markers tilS and rpoB for phylogenetic and monitoring studies of the genus Thiothrix biodiversity.</title>
        <authorList>
            <person name="Ravin N.V."/>
            <person name="Smolyakov D."/>
            <person name="Markov N.D."/>
            <person name="Beletsky A.V."/>
            <person name="Mardanov A.V."/>
            <person name="Rudenko T.S."/>
            <person name="Grabovich M.Y."/>
        </authorList>
    </citation>
    <scope>NUCLEOTIDE SEQUENCE</scope>
    <source>
        <strain evidence="3">DNT52</strain>
        <strain evidence="2 4">H33</strain>
    </source>
</reference>
<proteinExistence type="predicted"/>
<keyword evidence="4" id="KW-1185">Reference proteome</keyword>
<dbReference type="Proteomes" id="UP001229862">
    <property type="component" value="Chromosome"/>
</dbReference>
<keyword evidence="1" id="KW-0732">Signal</keyword>
<evidence type="ECO:0000313" key="2">
    <source>
        <dbReference type="EMBL" id="MDQ5770824.1"/>
    </source>
</evidence>
<dbReference type="Proteomes" id="UP001223336">
    <property type="component" value="Unassembled WGS sequence"/>
</dbReference>
<evidence type="ECO:0000256" key="1">
    <source>
        <dbReference type="SAM" id="SignalP"/>
    </source>
</evidence>
<evidence type="ECO:0000313" key="3">
    <source>
        <dbReference type="EMBL" id="WML87258.1"/>
    </source>
</evidence>
<accession>A0AA51MN77</accession>
<evidence type="ECO:0008006" key="5">
    <source>
        <dbReference type="Google" id="ProtNLM"/>
    </source>
</evidence>
<sequence>MSKQNLTIAAAAAILLLASPVNATAEPDPYFAASIARDLKICNPRLTGIRYSSDEKETDKDYLCMDAKGYIQLYSDIYLVGWSHGVLGFMAGNYIVTDPVRFNK</sequence>
<dbReference type="AlphaFoldDB" id="A0AA51MN77"/>
<dbReference type="RefSeq" id="WP_308136490.1">
    <property type="nucleotide sequence ID" value="NZ_CP133197.1"/>
</dbReference>
<evidence type="ECO:0000313" key="4">
    <source>
        <dbReference type="Proteomes" id="UP001223336"/>
    </source>
</evidence>
<protein>
    <recommendedName>
        <fullName evidence="5">SH3b domain-containing protein</fullName>
    </recommendedName>
</protein>
<name>A0AA51MN77_9GAMM</name>
<organism evidence="3">
    <name type="scientific">Thiothrix subterranea</name>
    <dbReference type="NCBI Taxonomy" id="2735563"/>
    <lineage>
        <taxon>Bacteria</taxon>
        <taxon>Pseudomonadati</taxon>
        <taxon>Pseudomonadota</taxon>
        <taxon>Gammaproteobacteria</taxon>
        <taxon>Thiotrichales</taxon>
        <taxon>Thiotrichaceae</taxon>
        <taxon>Thiothrix</taxon>
    </lineage>
</organism>
<feature type="chain" id="PRO_5041219702" description="SH3b domain-containing protein" evidence="1">
    <location>
        <begin position="24"/>
        <end position="104"/>
    </location>
</feature>